<dbReference type="eggNOG" id="COG3617">
    <property type="taxonomic scope" value="Bacteria"/>
</dbReference>
<dbReference type="KEGG" id="csb:CLSA_c29610"/>
<accession>U5MTU2</accession>
<dbReference type="PATRIC" id="fig|1345695.10.peg.1062"/>
<feature type="domain" description="Bro-N" evidence="1">
    <location>
        <begin position="2"/>
        <end position="107"/>
    </location>
</feature>
<dbReference type="SMART" id="SM01040">
    <property type="entry name" value="Bro-N"/>
    <property type="match status" value="1"/>
</dbReference>
<dbReference type="PANTHER" id="PTHR36180:SF2">
    <property type="entry name" value="BRO FAMILY PROTEIN"/>
    <property type="match status" value="1"/>
</dbReference>
<name>U5MTU2_CLOSA</name>
<dbReference type="RefSeq" id="WP_022747071.1">
    <property type="nucleotide sequence ID" value="NC_022571.1"/>
</dbReference>
<dbReference type="HOGENOM" id="CLU_046670_0_2_9"/>
<gene>
    <name evidence="2" type="ORF">CLSA_c29610</name>
</gene>
<evidence type="ECO:0000313" key="3">
    <source>
        <dbReference type="Proteomes" id="UP000017118"/>
    </source>
</evidence>
<dbReference type="Pfam" id="PF02498">
    <property type="entry name" value="Bro-N"/>
    <property type="match status" value="1"/>
</dbReference>
<evidence type="ECO:0000259" key="1">
    <source>
        <dbReference type="PROSITE" id="PS51750"/>
    </source>
</evidence>
<dbReference type="EMBL" id="CP006721">
    <property type="protein sequence ID" value="AGX43928.1"/>
    <property type="molecule type" value="Genomic_DNA"/>
</dbReference>
<proteinExistence type="predicted"/>
<dbReference type="GeneID" id="55476851"/>
<sequence length="239" mass="27773">MENKIEIFKNEELGEVRSLTINGEPWFVGKDVAIALGYKDTSDALKVHVDEEDKGVGEMPTPGGKQNMITINESGLYSLIFNSKLPSAKKFKSWVTKEILPSIRKHGMYITDELLKDNDRLQHEIKYLQDKANLSEKLLYAHNFINTQKNVNSYMPSIIINVLNACRKAIIRQDDTAYYFNAEDVKKEFNKYEIKPRRFKEILDCMGGYKDSIFLTGRNDRKYRYECYIAPKYLIDCKL</sequence>
<dbReference type="Proteomes" id="UP000017118">
    <property type="component" value="Chromosome"/>
</dbReference>
<dbReference type="PROSITE" id="PS51750">
    <property type="entry name" value="BRO_N"/>
    <property type="match status" value="1"/>
</dbReference>
<reference evidence="2 3" key="1">
    <citation type="journal article" date="2013" name="Genome Announc.">
        <title>Complete Genome Sequence of the Solvent Producer Clostridium saccharobutylicum NCP262 (DSM 13864).</title>
        <authorList>
            <person name="Poehlein A."/>
            <person name="Hartwich K."/>
            <person name="Krabben P."/>
            <person name="Ehrenreich A."/>
            <person name="Liebl W."/>
            <person name="Durre P."/>
            <person name="Gottschalk G."/>
            <person name="Daniel R."/>
        </authorList>
    </citation>
    <scope>NUCLEOTIDE SEQUENCE [LARGE SCALE GENOMIC DNA]</scope>
    <source>
        <strain evidence="2">DSM 13864</strain>
    </source>
</reference>
<protein>
    <recommendedName>
        <fullName evidence="1">Bro-N domain-containing protein</fullName>
    </recommendedName>
</protein>
<keyword evidence="3" id="KW-1185">Reference proteome</keyword>
<dbReference type="AlphaFoldDB" id="U5MTU2"/>
<dbReference type="OrthoDB" id="9812611at2"/>
<dbReference type="InterPro" id="IPR003497">
    <property type="entry name" value="BRO_N_domain"/>
</dbReference>
<evidence type="ECO:0000313" key="2">
    <source>
        <dbReference type="EMBL" id="AGX43928.1"/>
    </source>
</evidence>
<dbReference type="PANTHER" id="PTHR36180">
    <property type="entry name" value="DNA-BINDING PROTEIN-RELATED-RELATED"/>
    <property type="match status" value="1"/>
</dbReference>
<organism evidence="2 3">
    <name type="scientific">Clostridium saccharobutylicum DSM 13864</name>
    <dbReference type="NCBI Taxonomy" id="1345695"/>
    <lineage>
        <taxon>Bacteria</taxon>
        <taxon>Bacillati</taxon>
        <taxon>Bacillota</taxon>
        <taxon>Clostridia</taxon>
        <taxon>Eubacteriales</taxon>
        <taxon>Clostridiaceae</taxon>
        <taxon>Clostridium</taxon>
    </lineage>
</organism>